<proteinExistence type="predicted"/>
<reference evidence="4 5" key="1">
    <citation type="journal article" date="2016" name="Int. J. Syst. Evol. Microbiol.">
        <title>Descriptions of Anaerotaenia torta gen. nov., sp. nov. and Anaerocolumna cellulosilytica gen. nov., sp. nov. isolated from a methanogenic reactor of cattle waste.</title>
        <authorList>
            <person name="Uek A."/>
            <person name="Ohtaki Y."/>
            <person name="Kaku N."/>
            <person name="Ueki K."/>
        </authorList>
    </citation>
    <scope>NUCLEOTIDE SEQUENCE [LARGE SCALE GENOMIC DNA]</scope>
    <source>
        <strain evidence="4 5">SN021</strain>
    </source>
</reference>
<evidence type="ECO:0000256" key="2">
    <source>
        <dbReference type="ARBA" id="ARBA00022679"/>
    </source>
</evidence>
<dbReference type="Pfam" id="PF08241">
    <property type="entry name" value="Methyltransf_11"/>
    <property type="match status" value="1"/>
</dbReference>
<dbReference type="InterPro" id="IPR013216">
    <property type="entry name" value="Methyltransf_11"/>
</dbReference>
<dbReference type="CDD" id="cd02440">
    <property type="entry name" value="AdoMet_MTases"/>
    <property type="match status" value="1"/>
</dbReference>
<dbReference type="AlphaFoldDB" id="A0A6S6QSJ3"/>
<dbReference type="Gene3D" id="3.40.50.150">
    <property type="entry name" value="Vaccinia Virus protein VP39"/>
    <property type="match status" value="1"/>
</dbReference>
<keyword evidence="5" id="KW-1185">Reference proteome</keyword>
<evidence type="ECO:0000313" key="4">
    <source>
        <dbReference type="EMBL" id="BCJ93584.1"/>
    </source>
</evidence>
<dbReference type="PANTHER" id="PTHR43464">
    <property type="entry name" value="METHYLTRANSFERASE"/>
    <property type="match status" value="1"/>
</dbReference>
<evidence type="ECO:0000256" key="1">
    <source>
        <dbReference type="ARBA" id="ARBA00022603"/>
    </source>
</evidence>
<dbReference type="GO" id="GO:0032259">
    <property type="term" value="P:methylation"/>
    <property type="evidence" value="ECO:0007669"/>
    <property type="project" value="UniProtKB-KW"/>
</dbReference>
<dbReference type="RefSeq" id="WP_184090957.1">
    <property type="nucleotide sequence ID" value="NZ_AP023367.1"/>
</dbReference>
<accession>A0A6S6QSJ3</accession>
<keyword evidence="3" id="KW-0949">S-adenosyl-L-methionine</keyword>
<dbReference type="GO" id="GO:0008757">
    <property type="term" value="F:S-adenosylmethionine-dependent methyltransferase activity"/>
    <property type="evidence" value="ECO:0007669"/>
    <property type="project" value="InterPro"/>
</dbReference>
<name>A0A6S6QSJ3_9FIRM</name>
<dbReference type="InterPro" id="IPR029063">
    <property type="entry name" value="SAM-dependent_MTases_sf"/>
</dbReference>
<organism evidence="4 5">
    <name type="scientific">Anaerocolumna cellulosilytica</name>
    <dbReference type="NCBI Taxonomy" id="433286"/>
    <lineage>
        <taxon>Bacteria</taxon>
        <taxon>Bacillati</taxon>
        <taxon>Bacillota</taxon>
        <taxon>Clostridia</taxon>
        <taxon>Lachnospirales</taxon>
        <taxon>Lachnospiraceae</taxon>
        <taxon>Anaerocolumna</taxon>
    </lineage>
</organism>
<dbReference type="PANTHER" id="PTHR43464:SF19">
    <property type="entry name" value="UBIQUINONE BIOSYNTHESIS O-METHYLTRANSFERASE, MITOCHONDRIAL"/>
    <property type="match status" value="1"/>
</dbReference>
<keyword evidence="2 4" id="KW-0808">Transferase</keyword>
<keyword evidence="1 4" id="KW-0489">Methyltransferase</keyword>
<dbReference type="Proteomes" id="UP000515561">
    <property type="component" value="Chromosome"/>
</dbReference>
<evidence type="ECO:0000313" key="5">
    <source>
        <dbReference type="Proteomes" id="UP000515561"/>
    </source>
</evidence>
<gene>
    <name evidence="4" type="ORF">acsn021_11530</name>
</gene>
<dbReference type="SUPFAM" id="SSF53335">
    <property type="entry name" value="S-adenosyl-L-methionine-dependent methyltransferases"/>
    <property type="match status" value="1"/>
</dbReference>
<sequence length="250" mass="28757">MKKDSSTECWNKVEMEEYIMTAQNNDFRMHYIMPYTLKAIGDVKAKYILDLGCGEGGYSRALADMGAVVTAVDCSEALLDYVADRAMKEGADIKTLRRNSNELTVIQDDVFDIVLCSMMLMDVEDLDGTLKEIHRVIKQNGRVFISILHPCFKPKESKWILEEDGIKVAVMDYFNPTEWIDIINGVNTPLIYRHRTLSNYIKAFNENDFILADMNEPIPTMEQLSCSSRIEWLCKIPMYLFMELKKKGCE</sequence>
<evidence type="ECO:0000256" key="3">
    <source>
        <dbReference type="ARBA" id="ARBA00022691"/>
    </source>
</evidence>
<protein>
    <submittedName>
        <fullName evidence="4">Methyltransferase</fullName>
    </submittedName>
</protein>
<dbReference type="KEGG" id="acel:acsn021_11530"/>
<dbReference type="EMBL" id="AP023367">
    <property type="protein sequence ID" value="BCJ93584.1"/>
    <property type="molecule type" value="Genomic_DNA"/>
</dbReference>